<protein>
    <submittedName>
        <fullName evidence="1">DUF1269 domain-containing protein</fullName>
    </submittedName>
</protein>
<dbReference type="Pfam" id="PF06897">
    <property type="entry name" value="DUF1269"/>
    <property type="match status" value="1"/>
</dbReference>
<dbReference type="RefSeq" id="WP_157847566.1">
    <property type="nucleotide sequence ID" value="NZ_CACVCI010000001.1"/>
</dbReference>
<organism evidence="1">
    <name type="scientific">Pluralibacter gergoviae</name>
    <name type="common">Enterobacter gergoviae</name>
    <dbReference type="NCBI Taxonomy" id="61647"/>
    <lineage>
        <taxon>Bacteria</taxon>
        <taxon>Pseudomonadati</taxon>
        <taxon>Pseudomonadota</taxon>
        <taxon>Gammaproteobacteria</taxon>
        <taxon>Enterobacterales</taxon>
        <taxon>Enterobacteriaceae</taxon>
        <taxon>Pluralibacter</taxon>
    </lineage>
</organism>
<reference evidence="1" key="1">
    <citation type="submission" date="2024-02" db="EMBL/GenBank/DDBJ databases">
        <authorList>
            <consortium name="Clinical and Environmental Microbiology Branch: Whole genome sequencing antimicrobial resistance pathogens in the healthcare setting"/>
        </authorList>
    </citation>
    <scope>NUCLEOTIDE SEQUENCE</scope>
    <source>
        <strain evidence="1">2021DK-00143</strain>
    </source>
</reference>
<comment type="caution">
    <text evidence="1">The sequence shown here is derived from an EMBL/GenBank/DDBJ whole genome shotgun (WGS) entry which is preliminary data.</text>
</comment>
<dbReference type="InterPro" id="IPR009200">
    <property type="entry name" value="DUF1269_membrane"/>
</dbReference>
<sequence>MSRKILVAMLSDKNQAYDVSQALKALSRDADSPFVIHAGAALYKNASGALEVLKEKDRPLLGTVSSAAIGGLIGLLAGPAGAFTGASLGALLGAFRDAFDGALDGGVIQSLLANVGTGSALVIVDVDEETPQAVDALVRACGGTLLRPPAD</sequence>
<proteinExistence type="predicted"/>
<accession>A0AAI9DIT3</accession>
<evidence type="ECO:0000313" key="1">
    <source>
        <dbReference type="EMBL" id="EML1472252.1"/>
    </source>
</evidence>
<dbReference type="EMBL" id="ABLOKC030000015">
    <property type="protein sequence ID" value="EML1472252.1"/>
    <property type="molecule type" value="Genomic_DNA"/>
</dbReference>
<name>A0AAI9DIT3_PLUGE</name>
<dbReference type="AlphaFoldDB" id="A0AAI9DIT3"/>
<gene>
    <name evidence="1" type="ORF">QEG54_002998</name>
</gene>